<name>A0A6J5LPZ8_9CAUD</name>
<evidence type="ECO:0000313" key="4">
    <source>
        <dbReference type="EMBL" id="CAB4199740.1"/>
    </source>
</evidence>
<evidence type="ECO:0000256" key="1">
    <source>
        <dbReference type="SAM" id="MobiDB-lite"/>
    </source>
</evidence>
<feature type="compositionally biased region" description="Polar residues" evidence="1">
    <location>
        <begin position="191"/>
        <end position="200"/>
    </location>
</feature>
<sequence>MHYREHLDYLPLHEGGPMGIYCATRPPCNDFVTPTVLAVTAIVASAAGAGVSYASSQTAAKQAELNAKAQADAIGQERSRQALEADENQRRAVVEQRRVRSQQLAAMSSSGAMLGTGTSLAIEADTWAKQQTELADQQRMADLSQRNLGFQQTNTLAMGAQQASQIRSDAVGAAISGLGQAAGSAASAFSTRPQAASGGSTVPAGYKPKSVSQRPAGY</sequence>
<evidence type="ECO:0000313" key="3">
    <source>
        <dbReference type="EMBL" id="CAB4150769.1"/>
    </source>
</evidence>
<accession>A0A6J5LPZ8</accession>
<gene>
    <name evidence="4" type="ORF">UFOVP1350_34</name>
    <name evidence="2" type="ORF">UFOVP301_3</name>
    <name evidence="3" type="ORF">UFOVP576_25</name>
</gene>
<feature type="region of interest" description="Disordered" evidence="1">
    <location>
        <begin position="182"/>
        <end position="218"/>
    </location>
</feature>
<proteinExistence type="predicted"/>
<evidence type="ECO:0000313" key="2">
    <source>
        <dbReference type="EMBL" id="CAB4135862.1"/>
    </source>
</evidence>
<dbReference type="EMBL" id="LR796308">
    <property type="protein sequence ID" value="CAB4135862.1"/>
    <property type="molecule type" value="Genomic_DNA"/>
</dbReference>
<dbReference type="EMBL" id="LR797293">
    <property type="protein sequence ID" value="CAB4199740.1"/>
    <property type="molecule type" value="Genomic_DNA"/>
</dbReference>
<organism evidence="2">
    <name type="scientific">uncultured Caudovirales phage</name>
    <dbReference type="NCBI Taxonomy" id="2100421"/>
    <lineage>
        <taxon>Viruses</taxon>
        <taxon>Duplodnaviria</taxon>
        <taxon>Heunggongvirae</taxon>
        <taxon>Uroviricota</taxon>
        <taxon>Caudoviricetes</taxon>
        <taxon>Peduoviridae</taxon>
        <taxon>Maltschvirus</taxon>
        <taxon>Maltschvirus maltsch</taxon>
    </lineage>
</organism>
<dbReference type="EMBL" id="LR796550">
    <property type="protein sequence ID" value="CAB4150769.1"/>
    <property type="molecule type" value="Genomic_DNA"/>
</dbReference>
<reference evidence="2" key="1">
    <citation type="submission" date="2020-04" db="EMBL/GenBank/DDBJ databases">
        <authorList>
            <person name="Chiriac C."/>
            <person name="Salcher M."/>
            <person name="Ghai R."/>
            <person name="Kavagutti S V."/>
        </authorList>
    </citation>
    <scope>NUCLEOTIDE SEQUENCE</scope>
</reference>
<protein>
    <submittedName>
        <fullName evidence="2">Uncharacterized protein</fullName>
    </submittedName>
</protein>